<keyword evidence="3" id="KW-0378">Hydrolase</keyword>
<keyword evidence="5" id="KW-0482">Metalloprotease</keyword>
<evidence type="ECO:0000256" key="4">
    <source>
        <dbReference type="ARBA" id="ARBA00022833"/>
    </source>
</evidence>
<dbReference type="InterPro" id="IPR007863">
    <property type="entry name" value="Peptidase_M16_C"/>
</dbReference>
<dbReference type="GO" id="GO:0008237">
    <property type="term" value="F:metallopeptidase activity"/>
    <property type="evidence" value="ECO:0007669"/>
    <property type="project" value="UniProtKB-KW"/>
</dbReference>
<comment type="similarity">
    <text evidence="1">Belongs to the peptidase M16 family.</text>
</comment>
<dbReference type="InterPro" id="IPR011249">
    <property type="entry name" value="Metalloenz_LuxS/M16"/>
</dbReference>
<dbReference type="InterPro" id="IPR011765">
    <property type="entry name" value="Pept_M16_N"/>
</dbReference>
<evidence type="ECO:0000259" key="7">
    <source>
        <dbReference type="Pfam" id="PF05193"/>
    </source>
</evidence>
<dbReference type="EMBL" id="JAHESC010000013">
    <property type="protein sequence ID" value="MBT1687108.1"/>
    <property type="molecule type" value="Genomic_DNA"/>
</dbReference>
<dbReference type="GO" id="GO:0046872">
    <property type="term" value="F:metal ion binding"/>
    <property type="evidence" value="ECO:0007669"/>
    <property type="project" value="InterPro"/>
</dbReference>
<reference evidence="8 9" key="1">
    <citation type="submission" date="2021-05" db="EMBL/GenBank/DDBJ databases">
        <title>A Polyphasic approach of four new species of the genus Ohtaekwangia: Ohtaekwangia histidinii sp. nov., Ohtaekwangia cretensis sp. nov., Ohtaekwangia indiensis sp. nov., Ohtaekwangia reichenbachii sp. nov. from diverse environment.</title>
        <authorList>
            <person name="Octaviana S."/>
        </authorList>
    </citation>
    <scope>NUCLEOTIDE SEQUENCE [LARGE SCALE GENOMIC DNA]</scope>
    <source>
        <strain evidence="8 9">PWU37</strain>
    </source>
</reference>
<proteinExistence type="inferred from homology"/>
<dbReference type="InterPro" id="IPR050626">
    <property type="entry name" value="Peptidase_M16"/>
</dbReference>
<dbReference type="SUPFAM" id="SSF63411">
    <property type="entry name" value="LuxS/MPP-like metallohydrolase"/>
    <property type="match status" value="4"/>
</dbReference>
<dbReference type="PANTHER" id="PTHR43690">
    <property type="entry name" value="NARDILYSIN"/>
    <property type="match status" value="1"/>
</dbReference>
<keyword evidence="4" id="KW-0862">Zinc</keyword>
<dbReference type="PANTHER" id="PTHR43690:SF34">
    <property type="entry name" value="ZINC PROTEASE PQQL-LIKE"/>
    <property type="match status" value="1"/>
</dbReference>
<keyword evidence="9" id="KW-1185">Reference proteome</keyword>
<name>A0AAP2D7W9_9BACT</name>
<dbReference type="Gene3D" id="3.30.830.10">
    <property type="entry name" value="Metalloenzyme, LuxS/M16 peptidase-like"/>
    <property type="match status" value="3"/>
</dbReference>
<evidence type="ECO:0000256" key="5">
    <source>
        <dbReference type="ARBA" id="ARBA00023049"/>
    </source>
</evidence>
<dbReference type="Pfam" id="PF05193">
    <property type="entry name" value="Peptidase_M16_C"/>
    <property type="match status" value="1"/>
</dbReference>
<keyword evidence="2" id="KW-0645">Protease</keyword>
<sequence>MNKSLTFILGFLGCIVYGSNGQSIGKFNPSAQLPVDTTLKIGELENGFRYYIKKSTDHTQTIQLRLIVKVGTKHEPADKKEIAHLIEHLAFEGTANFPLDSIIRYTSKKGMLFGDQITAFTAPSKTGYILNIPNSDLSLLANSLLILRDWAQNMTFDSARIRAQIGAVIEEGRFSQNGLNPVAMSIEGGKKFKSEFDDTEFNNVEANLRKIDRKSVLQFYHDWYRPELEAVIIIGDVDTKKMEENIVATFSDLRAYERRRGTGKYNISNLTDSDSDNFMCATKSTITSISLDLFYKRKFIMNQMKTHGDYRTFVNDELLNVLLGNRFRNIPRRYNIPSVNSWIVKNAYESGWDFFTLRAALDDSSQMEEAFKQGLAELERLRRFGFSAGELRVARESLLKDFASADFTSIRYQVGRCIDHFVTGKFVSDVTYARNLVQELVDKLTLQEINNSLKSWLQTRSMPDIIVIGPSEGKEHLPRQSDFLQWGKEVRRISDIASMDTVSHDQISLIDTEVINTFSDDLMFSEKCLYDSIKTLELSNGVKVLLFPPRRLVADGQSKMIMLNGFSYGGSKLYEGKQKIVCDNAVSVVRHCGVGDFDKFQLEDFLKTKNVYVSPFIGDSLESIIGKSSINDVEIMLQAVYLYFTSPRKDDNAFKDWRMTKKSELRSMYFSSGNFFGTVVNNLTHHQSTFSPDDVESISLADALRIYGQRFSGVSDFVFSVSGEYIYDERLRDLIIRYLGNIPRGTKDRIRSGYNPFDCSRMDTVIYHGRQKMAEAYMYFTSTCAIEDDINNIHALEIVTESFRRSVIDRLRTKEGGVFNPMVYFNHEKMSDDSIVFRIGVHFYCELGNEQNMIRGVIDEFQMLVENGINQNSLDTSVSLVGSQSRLYNDDYSKEVMAIALGNRLDTQSLGKDRILKNVEVEGVRALIRSSLGVNNRQIFILLPSETMN</sequence>
<dbReference type="Pfam" id="PF00675">
    <property type="entry name" value="Peptidase_M16"/>
    <property type="match status" value="1"/>
</dbReference>
<evidence type="ECO:0000256" key="3">
    <source>
        <dbReference type="ARBA" id="ARBA00022801"/>
    </source>
</evidence>
<feature type="domain" description="Peptidase M16 N-terminal" evidence="6">
    <location>
        <begin position="54"/>
        <end position="171"/>
    </location>
</feature>
<dbReference type="Proteomes" id="UP001319180">
    <property type="component" value="Unassembled WGS sequence"/>
</dbReference>
<organism evidence="8 9">
    <name type="scientific">Dawidia soli</name>
    <dbReference type="NCBI Taxonomy" id="2782352"/>
    <lineage>
        <taxon>Bacteria</taxon>
        <taxon>Pseudomonadati</taxon>
        <taxon>Bacteroidota</taxon>
        <taxon>Cytophagia</taxon>
        <taxon>Cytophagales</taxon>
        <taxon>Chryseotaleaceae</taxon>
        <taxon>Dawidia</taxon>
    </lineage>
</organism>
<comment type="caution">
    <text evidence="8">The sequence shown here is derived from an EMBL/GenBank/DDBJ whole genome shotgun (WGS) entry which is preliminary data.</text>
</comment>
<evidence type="ECO:0000313" key="9">
    <source>
        <dbReference type="Proteomes" id="UP001319180"/>
    </source>
</evidence>
<feature type="domain" description="Peptidase M16 C-terminal" evidence="7">
    <location>
        <begin position="210"/>
        <end position="398"/>
    </location>
</feature>
<evidence type="ECO:0000256" key="2">
    <source>
        <dbReference type="ARBA" id="ARBA00022670"/>
    </source>
</evidence>
<dbReference type="RefSeq" id="WP_254090342.1">
    <property type="nucleotide sequence ID" value="NZ_JAHESC010000013.1"/>
</dbReference>
<dbReference type="AlphaFoldDB" id="A0AAP2D7W9"/>
<gene>
    <name evidence="8" type="ORF">KK078_11090</name>
</gene>
<protein>
    <submittedName>
        <fullName evidence="8">Insulinase family protein</fullName>
    </submittedName>
</protein>
<accession>A0AAP2D7W9</accession>
<evidence type="ECO:0000313" key="8">
    <source>
        <dbReference type="EMBL" id="MBT1687108.1"/>
    </source>
</evidence>
<evidence type="ECO:0000259" key="6">
    <source>
        <dbReference type="Pfam" id="PF00675"/>
    </source>
</evidence>
<dbReference type="GO" id="GO:0006508">
    <property type="term" value="P:proteolysis"/>
    <property type="evidence" value="ECO:0007669"/>
    <property type="project" value="UniProtKB-KW"/>
</dbReference>
<evidence type="ECO:0000256" key="1">
    <source>
        <dbReference type="ARBA" id="ARBA00007261"/>
    </source>
</evidence>